<sequence length="69" mass="7343">MALTPIDFKAAMLAMAGTSVGKVSWWTPCLAKKATLKPEAVLEIVMAEDGAPHGVEMVNLATGVRDSKW</sequence>
<reference evidence="1" key="1">
    <citation type="journal article" date="2021" name="Open Biol.">
        <title>Shared evolutionary footprints suggest mitochondrial oxidative damage underlies multiple complex I losses in fungi.</title>
        <authorList>
            <person name="Schikora-Tamarit M.A."/>
            <person name="Marcet-Houben M."/>
            <person name="Nosek J."/>
            <person name="Gabaldon T."/>
        </authorList>
    </citation>
    <scope>NUCLEOTIDE SEQUENCE</scope>
    <source>
        <strain evidence="1">CBS2887</strain>
    </source>
</reference>
<evidence type="ECO:0000313" key="2">
    <source>
        <dbReference type="Proteomes" id="UP000774326"/>
    </source>
</evidence>
<protein>
    <submittedName>
        <fullName evidence="1">Uncharacterized protein</fullName>
    </submittedName>
</protein>
<organism evidence="1 2">
    <name type="scientific">Wickerhamomyces pijperi</name>
    <name type="common">Yeast</name>
    <name type="synonym">Pichia pijperi</name>
    <dbReference type="NCBI Taxonomy" id="599730"/>
    <lineage>
        <taxon>Eukaryota</taxon>
        <taxon>Fungi</taxon>
        <taxon>Dikarya</taxon>
        <taxon>Ascomycota</taxon>
        <taxon>Saccharomycotina</taxon>
        <taxon>Saccharomycetes</taxon>
        <taxon>Phaffomycetales</taxon>
        <taxon>Wickerhamomycetaceae</taxon>
        <taxon>Wickerhamomyces</taxon>
    </lineage>
</organism>
<evidence type="ECO:0000313" key="1">
    <source>
        <dbReference type="EMBL" id="KAH3686159.1"/>
    </source>
</evidence>
<dbReference type="Proteomes" id="UP000774326">
    <property type="component" value="Unassembled WGS sequence"/>
</dbReference>
<proteinExistence type="predicted"/>
<gene>
    <name evidence="1" type="ORF">WICPIJ_002868</name>
</gene>
<dbReference type="EMBL" id="JAEUBG010001585">
    <property type="protein sequence ID" value="KAH3686159.1"/>
    <property type="molecule type" value="Genomic_DNA"/>
</dbReference>
<reference evidence="1" key="2">
    <citation type="submission" date="2021-01" db="EMBL/GenBank/DDBJ databases">
        <authorList>
            <person name="Schikora-Tamarit M.A."/>
        </authorList>
    </citation>
    <scope>NUCLEOTIDE SEQUENCE</scope>
    <source>
        <strain evidence="1">CBS2887</strain>
    </source>
</reference>
<keyword evidence="2" id="KW-1185">Reference proteome</keyword>
<accession>A0A9P8QB09</accession>
<name>A0A9P8QB09_WICPI</name>
<dbReference type="AlphaFoldDB" id="A0A9P8QB09"/>
<comment type="caution">
    <text evidence="1">The sequence shown here is derived from an EMBL/GenBank/DDBJ whole genome shotgun (WGS) entry which is preliminary data.</text>
</comment>